<dbReference type="EMBL" id="BOQL01000004">
    <property type="protein sequence ID" value="GIM63406.1"/>
    <property type="molecule type" value="Genomic_DNA"/>
</dbReference>
<accession>A0A919VIB5</accession>
<name>A0A919VIB5_9ACTN</name>
<sequence>MVIDELLARPFPAQETQDGFSSSGPGHHLSVLQASRDFWDDPGTEIVEAAEQEIDAAFQALTSALTTRWGKPEPVDLEPCLWSGEPVPEPLAQLASLSDTLLIWRPAPGRWTGLAVGQADREFPIMLLAAVGDAAVLPAGE</sequence>
<dbReference type="Proteomes" id="UP000681340">
    <property type="component" value="Unassembled WGS sequence"/>
</dbReference>
<dbReference type="AlphaFoldDB" id="A0A919VIB5"/>
<protein>
    <submittedName>
        <fullName evidence="1">Uncharacterized protein</fullName>
    </submittedName>
</protein>
<comment type="caution">
    <text evidence="1">The sequence shown here is derived from an EMBL/GenBank/DDBJ whole genome shotgun (WGS) entry which is preliminary data.</text>
</comment>
<gene>
    <name evidence="1" type="ORF">Aau02nite_03820</name>
</gene>
<reference evidence="1" key="1">
    <citation type="submission" date="2021-03" db="EMBL/GenBank/DDBJ databases">
        <title>Whole genome shotgun sequence of Actinoplanes auranticolor NBRC 12245.</title>
        <authorList>
            <person name="Komaki H."/>
            <person name="Tamura T."/>
        </authorList>
    </citation>
    <scope>NUCLEOTIDE SEQUENCE</scope>
    <source>
        <strain evidence="1">NBRC 12245</strain>
    </source>
</reference>
<proteinExistence type="predicted"/>
<evidence type="ECO:0000313" key="2">
    <source>
        <dbReference type="Proteomes" id="UP000681340"/>
    </source>
</evidence>
<keyword evidence="2" id="KW-1185">Reference proteome</keyword>
<organism evidence="1 2">
    <name type="scientific">Actinoplanes auranticolor</name>
    <dbReference type="NCBI Taxonomy" id="47988"/>
    <lineage>
        <taxon>Bacteria</taxon>
        <taxon>Bacillati</taxon>
        <taxon>Actinomycetota</taxon>
        <taxon>Actinomycetes</taxon>
        <taxon>Micromonosporales</taxon>
        <taxon>Micromonosporaceae</taxon>
        <taxon>Actinoplanes</taxon>
    </lineage>
</organism>
<evidence type="ECO:0000313" key="1">
    <source>
        <dbReference type="EMBL" id="GIM63406.1"/>
    </source>
</evidence>